<name>A0ABR0TSJ9_AURPU</name>
<accession>A0ABR0TSJ9</accession>
<proteinExistence type="predicted"/>
<reference evidence="1 2" key="1">
    <citation type="submission" date="2023-11" db="EMBL/GenBank/DDBJ databases">
        <title>Draft genome sequence and annotation of the polyextremotolerant black yeast-like fungus Aureobasidium pullulans NRRL 62042.</title>
        <authorList>
            <person name="Dielentheis-Frenken M.R.E."/>
            <person name="Wibberg D."/>
            <person name="Blank L.M."/>
            <person name="Tiso T."/>
        </authorList>
    </citation>
    <scope>NUCLEOTIDE SEQUENCE [LARGE SCALE GENOMIC DNA]</scope>
    <source>
        <strain evidence="1 2">NRRL 62042</strain>
    </source>
</reference>
<organism evidence="1 2">
    <name type="scientific">Aureobasidium pullulans</name>
    <name type="common">Black yeast</name>
    <name type="synonym">Pullularia pullulans</name>
    <dbReference type="NCBI Taxonomy" id="5580"/>
    <lineage>
        <taxon>Eukaryota</taxon>
        <taxon>Fungi</taxon>
        <taxon>Dikarya</taxon>
        <taxon>Ascomycota</taxon>
        <taxon>Pezizomycotina</taxon>
        <taxon>Dothideomycetes</taxon>
        <taxon>Dothideomycetidae</taxon>
        <taxon>Dothideales</taxon>
        <taxon>Saccotheciaceae</taxon>
        <taxon>Aureobasidium</taxon>
    </lineage>
</organism>
<evidence type="ECO:0000313" key="2">
    <source>
        <dbReference type="Proteomes" id="UP001341245"/>
    </source>
</evidence>
<evidence type="ECO:0000313" key="1">
    <source>
        <dbReference type="EMBL" id="KAK6007426.1"/>
    </source>
</evidence>
<comment type="caution">
    <text evidence="1">The sequence shown here is derived from an EMBL/GenBank/DDBJ whole genome shotgun (WGS) entry which is preliminary data.</text>
</comment>
<sequence length="180" mass="20362">MRDSLNDAIDTALATASTEAVDAIVKQTFTTAIEEAVRKHAQNLKWTLAAAVDSAMQEQAKKLEQAFAAAVTNAVEERMKKLEVANKKMIDAKVAKAVRKTELKAKIREVCSKSCTLRLWEKDANAQEYQIQTMNYVESVAGYTFPDLWTFWNKGDDPRGNLAFYERELDDLENEEEHQV</sequence>
<dbReference type="Proteomes" id="UP001341245">
    <property type="component" value="Unassembled WGS sequence"/>
</dbReference>
<gene>
    <name evidence="1" type="ORF">QM012_004240</name>
</gene>
<protein>
    <submittedName>
        <fullName evidence="1">Uncharacterized protein</fullName>
    </submittedName>
</protein>
<dbReference type="EMBL" id="JASGXD010000002">
    <property type="protein sequence ID" value="KAK6007426.1"/>
    <property type="molecule type" value="Genomic_DNA"/>
</dbReference>
<keyword evidence="2" id="KW-1185">Reference proteome</keyword>